<keyword evidence="2" id="KW-0560">Oxidoreductase</keyword>
<evidence type="ECO:0000313" key="4">
    <source>
        <dbReference type="Proteomes" id="UP000029538"/>
    </source>
</evidence>
<dbReference type="SUPFAM" id="SSF51735">
    <property type="entry name" value="NAD(P)-binding Rossmann-fold domains"/>
    <property type="match status" value="1"/>
</dbReference>
<dbReference type="RefSeq" id="WP_036883238.1">
    <property type="nucleotide sequence ID" value="NZ_JRNR01000054.1"/>
</dbReference>
<evidence type="ECO:0000313" key="3">
    <source>
        <dbReference type="EMBL" id="KGF49223.1"/>
    </source>
</evidence>
<dbReference type="Proteomes" id="UP000029538">
    <property type="component" value="Unassembled WGS sequence"/>
</dbReference>
<reference evidence="3 4" key="1">
    <citation type="submission" date="2014-07" db="EMBL/GenBank/DDBJ databases">
        <authorList>
            <person name="McCorrison J."/>
            <person name="Sanka R."/>
            <person name="Torralba M."/>
            <person name="Gillis M."/>
            <person name="Haft D.H."/>
            <person name="Methe B."/>
            <person name="Sutton G."/>
            <person name="Nelson K.E."/>
        </authorList>
    </citation>
    <scope>NUCLEOTIDE SEQUENCE [LARGE SCALE GENOMIC DNA]</scope>
    <source>
        <strain evidence="3 4">DNF00882</strain>
    </source>
</reference>
<proteinExistence type="inferred from homology"/>
<dbReference type="AlphaFoldDB" id="A0A096AQ57"/>
<comment type="caution">
    <text evidence="3">The sequence shown here is derived from an EMBL/GenBank/DDBJ whole genome shotgun (WGS) entry which is preliminary data.</text>
</comment>
<dbReference type="InterPro" id="IPR036291">
    <property type="entry name" value="NAD(P)-bd_dom_sf"/>
</dbReference>
<sequence length="244" mass="27370">MKEKTSKRCIIIGASSGIGYEVAKLLLQDGWYIGVAARRMERLESLRSMAPERVFARKIDVCSDTATADFNALITALGGVDLLFYAAGIGWQNKNLEEEKELRTMETNALAFTKMIGTAFRYFEKKGGGHIAHISSIAGTKGLAPAPSYSASKALQNTYIQALEQLANSRKLNIHFTDIRPGFVDTELLSGTHFPLLMNPKEVAKKIIKAIYSQKHIIVIDWKWRIITAAWRMIPNVLWRRIKL</sequence>
<accession>A0A096AQ57</accession>
<dbReference type="InterPro" id="IPR002347">
    <property type="entry name" value="SDR_fam"/>
</dbReference>
<gene>
    <name evidence="3" type="ORF">HMPREF0654_06010</name>
</gene>
<dbReference type="PRINTS" id="PR00081">
    <property type="entry name" value="GDHRDH"/>
</dbReference>
<evidence type="ECO:0000256" key="2">
    <source>
        <dbReference type="ARBA" id="ARBA00023002"/>
    </source>
</evidence>
<name>A0A096AQ57_9BACT</name>
<protein>
    <submittedName>
        <fullName evidence="3">Oxidoreductase</fullName>
    </submittedName>
</protein>
<dbReference type="Pfam" id="PF00106">
    <property type="entry name" value="adh_short"/>
    <property type="match status" value="1"/>
</dbReference>
<dbReference type="PANTHER" id="PTHR44196">
    <property type="entry name" value="DEHYDROGENASE/REDUCTASE SDR FAMILY MEMBER 7B"/>
    <property type="match status" value="1"/>
</dbReference>
<evidence type="ECO:0000256" key="1">
    <source>
        <dbReference type="ARBA" id="ARBA00006484"/>
    </source>
</evidence>
<dbReference type="EMBL" id="JRNR01000054">
    <property type="protein sequence ID" value="KGF49223.1"/>
    <property type="molecule type" value="Genomic_DNA"/>
</dbReference>
<dbReference type="Gene3D" id="3.40.50.720">
    <property type="entry name" value="NAD(P)-binding Rossmann-like Domain"/>
    <property type="match status" value="1"/>
</dbReference>
<comment type="similarity">
    <text evidence="1">Belongs to the short-chain dehydrogenases/reductases (SDR) family.</text>
</comment>
<dbReference type="GO" id="GO:0016020">
    <property type="term" value="C:membrane"/>
    <property type="evidence" value="ECO:0007669"/>
    <property type="project" value="TreeGrafter"/>
</dbReference>
<dbReference type="PANTHER" id="PTHR44196:SF3">
    <property type="entry name" value="SHORT CHAIN DEHYDROGENASE FAMILY PROTEIN"/>
    <property type="match status" value="1"/>
</dbReference>
<organism evidence="3 4">
    <name type="scientific">Prevotella disiens DNF00882</name>
    <dbReference type="NCBI Taxonomy" id="1401075"/>
    <lineage>
        <taxon>Bacteria</taxon>
        <taxon>Pseudomonadati</taxon>
        <taxon>Bacteroidota</taxon>
        <taxon>Bacteroidia</taxon>
        <taxon>Bacteroidales</taxon>
        <taxon>Prevotellaceae</taxon>
        <taxon>Prevotella</taxon>
    </lineage>
</organism>
<dbReference type="GO" id="GO:0016491">
    <property type="term" value="F:oxidoreductase activity"/>
    <property type="evidence" value="ECO:0007669"/>
    <property type="project" value="UniProtKB-KW"/>
</dbReference>